<evidence type="ECO:0000313" key="3">
    <source>
        <dbReference type="Proteomes" id="UP000190683"/>
    </source>
</evidence>
<sequence>MKKLLLAGALLILSSQAYAYEVKKVCGSYQSGFQWTRSQAMTIQIYSGMELSRGAYNPNIKSYANYAFINWSNAPTTVVEITSPYVLGGMMFQTEGNDQNGRKWRFSDNTTNYCI</sequence>
<dbReference type="Proteomes" id="UP000190683">
    <property type="component" value="Unassembled WGS sequence"/>
</dbReference>
<organism evidence="2 3">
    <name type="scientific">Moraxella porci DSM 25326</name>
    <dbReference type="NCBI Taxonomy" id="573983"/>
    <lineage>
        <taxon>Bacteria</taxon>
        <taxon>Pseudomonadati</taxon>
        <taxon>Pseudomonadota</taxon>
        <taxon>Gammaproteobacteria</taxon>
        <taxon>Moraxellales</taxon>
        <taxon>Moraxellaceae</taxon>
        <taxon>Moraxella</taxon>
    </lineage>
</organism>
<keyword evidence="1" id="KW-0732">Signal</keyword>
<dbReference type="AlphaFoldDB" id="A0A1T0CNM4"/>
<feature type="chain" id="PRO_5013159743" evidence="1">
    <location>
        <begin position="20"/>
        <end position="115"/>
    </location>
</feature>
<reference evidence="2 3" key="1">
    <citation type="submission" date="2017-02" db="EMBL/GenBank/DDBJ databases">
        <title>Draft genome sequence of Moraxella porci CCUG 54912T type strain.</title>
        <authorList>
            <person name="Salva-Serra F."/>
            <person name="Engstrom-Jakobsson H."/>
            <person name="Thorell K."/>
            <person name="Jaen-Luchoro D."/>
            <person name="Gonzales-Siles L."/>
            <person name="Karlsson R."/>
            <person name="Yazdan S."/>
            <person name="Boulund F."/>
            <person name="Johnning A."/>
            <person name="Engstrand L."/>
            <person name="Kristiansson E."/>
            <person name="Moore E."/>
        </authorList>
    </citation>
    <scope>NUCLEOTIDE SEQUENCE [LARGE SCALE GENOMIC DNA]</scope>
    <source>
        <strain evidence="2 3">CCUG 54912</strain>
    </source>
</reference>
<evidence type="ECO:0000256" key="1">
    <source>
        <dbReference type="SAM" id="SignalP"/>
    </source>
</evidence>
<dbReference type="RefSeq" id="WP_078318249.1">
    <property type="nucleotide sequence ID" value="NZ_MUYV01000011.1"/>
</dbReference>
<feature type="signal peptide" evidence="1">
    <location>
        <begin position="1"/>
        <end position="19"/>
    </location>
</feature>
<protein>
    <submittedName>
        <fullName evidence="2">Uncharacterized protein</fullName>
    </submittedName>
</protein>
<dbReference type="STRING" id="573983.B0681_08210"/>
<keyword evidence="3" id="KW-1185">Reference proteome</keyword>
<accession>A0A1T0CNM4</accession>
<comment type="caution">
    <text evidence="2">The sequence shown here is derived from an EMBL/GenBank/DDBJ whole genome shotgun (WGS) entry which is preliminary data.</text>
</comment>
<dbReference type="EMBL" id="MUYV01000011">
    <property type="protein sequence ID" value="OOS23935.1"/>
    <property type="molecule type" value="Genomic_DNA"/>
</dbReference>
<proteinExistence type="predicted"/>
<name>A0A1T0CNM4_9GAMM</name>
<evidence type="ECO:0000313" key="2">
    <source>
        <dbReference type="EMBL" id="OOS23935.1"/>
    </source>
</evidence>
<gene>
    <name evidence="2" type="ORF">B0681_08210</name>
</gene>